<name>A0A1N6F047_9RHOB</name>
<evidence type="ECO:0000313" key="2">
    <source>
        <dbReference type="EMBL" id="SIN88642.1"/>
    </source>
</evidence>
<feature type="transmembrane region" description="Helical" evidence="1">
    <location>
        <begin position="41"/>
        <end position="61"/>
    </location>
</feature>
<sequence length="172" mass="18266">MTVPLLLHSGRGRPIWEPKPEVRNVPGRTEKVNVMTHAGKMLAGAVVTVMLALGFSGAAAAKSLADSRAVTGGLISVGIALEVAEKCPEISTRTIKGYSFLNSLKSQARKEGFSDAEIEAYVDDKAEKEKLIAKARAYMKSKGVDGSTASYCKLGREEIAANTQAGALMRAR</sequence>
<reference evidence="3" key="1">
    <citation type="submission" date="2016-11" db="EMBL/GenBank/DDBJ databases">
        <authorList>
            <person name="Varghese N."/>
            <person name="Submissions S."/>
        </authorList>
    </citation>
    <scope>NUCLEOTIDE SEQUENCE [LARGE SCALE GENOMIC DNA]</scope>
    <source>
        <strain evidence="3">DSM 29440</strain>
    </source>
</reference>
<protein>
    <submittedName>
        <fullName evidence="2">Uncharacterized protein</fullName>
    </submittedName>
</protein>
<evidence type="ECO:0000313" key="3">
    <source>
        <dbReference type="Proteomes" id="UP000184932"/>
    </source>
</evidence>
<dbReference type="STRING" id="1217970.SAMN05444002_1252"/>
<accession>A0A1N6F047</accession>
<dbReference type="InterPro" id="IPR020349">
    <property type="entry name" value="Uncharacterised_14.7kDa"/>
</dbReference>
<organism evidence="2 3">
    <name type="scientific">Vannielia litorea</name>
    <dbReference type="NCBI Taxonomy" id="1217970"/>
    <lineage>
        <taxon>Bacteria</taxon>
        <taxon>Pseudomonadati</taxon>
        <taxon>Pseudomonadota</taxon>
        <taxon>Alphaproteobacteria</taxon>
        <taxon>Rhodobacterales</taxon>
        <taxon>Paracoccaceae</taxon>
        <taxon>Vannielia</taxon>
    </lineage>
</organism>
<gene>
    <name evidence="2" type="ORF">SAMN05444002_1252</name>
</gene>
<dbReference type="Proteomes" id="UP000184932">
    <property type="component" value="Unassembled WGS sequence"/>
</dbReference>
<dbReference type="Pfam" id="PF17267">
    <property type="entry name" value="DUF5333"/>
    <property type="match status" value="1"/>
</dbReference>
<keyword evidence="1" id="KW-0472">Membrane</keyword>
<proteinExistence type="predicted"/>
<keyword evidence="1" id="KW-0812">Transmembrane</keyword>
<evidence type="ECO:0000256" key="1">
    <source>
        <dbReference type="SAM" id="Phobius"/>
    </source>
</evidence>
<dbReference type="EMBL" id="FSRL01000001">
    <property type="protein sequence ID" value="SIN88642.1"/>
    <property type="molecule type" value="Genomic_DNA"/>
</dbReference>
<dbReference type="AlphaFoldDB" id="A0A1N6F047"/>
<keyword evidence="1" id="KW-1133">Transmembrane helix</keyword>
<keyword evidence="3" id="KW-1185">Reference proteome</keyword>